<dbReference type="Proteomes" id="UP001174909">
    <property type="component" value="Unassembled WGS sequence"/>
</dbReference>
<reference evidence="1" key="1">
    <citation type="submission" date="2023-03" db="EMBL/GenBank/DDBJ databases">
        <authorList>
            <person name="Steffen K."/>
            <person name="Cardenas P."/>
        </authorList>
    </citation>
    <scope>NUCLEOTIDE SEQUENCE</scope>
</reference>
<accession>A0AA35SN63</accession>
<organism evidence="1 2">
    <name type="scientific">Geodia barretti</name>
    <name type="common">Barrett's horny sponge</name>
    <dbReference type="NCBI Taxonomy" id="519541"/>
    <lineage>
        <taxon>Eukaryota</taxon>
        <taxon>Metazoa</taxon>
        <taxon>Porifera</taxon>
        <taxon>Demospongiae</taxon>
        <taxon>Heteroscleromorpha</taxon>
        <taxon>Tetractinellida</taxon>
        <taxon>Astrophorina</taxon>
        <taxon>Geodiidae</taxon>
        <taxon>Geodia</taxon>
    </lineage>
</organism>
<dbReference type="EMBL" id="CASHTH010002588">
    <property type="protein sequence ID" value="CAI8032182.1"/>
    <property type="molecule type" value="Genomic_DNA"/>
</dbReference>
<gene>
    <name evidence="1" type="ORF">GBAR_LOCUS18219</name>
</gene>
<proteinExistence type="predicted"/>
<comment type="caution">
    <text evidence="1">The sequence shown here is derived from an EMBL/GenBank/DDBJ whole genome shotgun (WGS) entry which is preliminary data.</text>
</comment>
<dbReference type="AlphaFoldDB" id="A0AA35SN63"/>
<protein>
    <submittedName>
        <fullName evidence="1">Protein phosphatase 1 regulatory subunit 37</fullName>
    </submittedName>
</protein>
<name>A0AA35SN63_GEOBA</name>
<evidence type="ECO:0000313" key="1">
    <source>
        <dbReference type="EMBL" id="CAI8032182.1"/>
    </source>
</evidence>
<keyword evidence="2" id="KW-1185">Reference proteome</keyword>
<sequence length="100" mass="11308">MYTCIVTCVCVCVADPNERAKDMINAYQRECSTTRVKPVTKLLEQLERLDDLSTPIDNLDLKGVKLDNASCEVLETVLSRVQTNTLDLEKTNLEDEVMQL</sequence>
<evidence type="ECO:0000313" key="2">
    <source>
        <dbReference type="Proteomes" id="UP001174909"/>
    </source>
</evidence>